<evidence type="ECO:0000313" key="1">
    <source>
        <dbReference type="EMBL" id="EDM79582.1"/>
    </source>
</evidence>
<evidence type="ECO:0000313" key="2">
    <source>
        <dbReference type="Proteomes" id="UP000005801"/>
    </source>
</evidence>
<accession>A6G3H5</accession>
<dbReference type="Proteomes" id="UP000005801">
    <property type="component" value="Unassembled WGS sequence"/>
</dbReference>
<comment type="caution">
    <text evidence="1">The sequence shown here is derived from an EMBL/GenBank/DDBJ whole genome shotgun (WGS) entry which is preliminary data.</text>
</comment>
<protein>
    <submittedName>
        <fullName evidence="1">Uncharacterized protein</fullName>
    </submittedName>
</protein>
<reference evidence="1 2" key="1">
    <citation type="submission" date="2007-06" db="EMBL/GenBank/DDBJ databases">
        <authorList>
            <person name="Shimkets L."/>
            <person name="Ferriera S."/>
            <person name="Johnson J."/>
            <person name="Kravitz S."/>
            <person name="Beeson K."/>
            <person name="Sutton G."/>
            <person name="Rogers Y.-H."/>
            <person name="Friedman R."/>
            <person name="Frazier M."/>
            <person name="Venter J.C."/>
        </authorList>
    </citation>
    <scope>NUCLEOTIDE SEQUENCE [LARGE SCALE GENOMIC DNA]</scope>
    <source>
        <strain evidence="1 2">SIR-1</strain>
    </source>
</reference>
<keyword evidence="2" id="KW-1185">Reference proteome</keyword>
<name>A6G3H5_9BACT</name>
<proteinExistence type="predicted"/>
<dbReference type="STRING" id="391625.PPSIR1_21179"/>
<gene>
    <name evidence="1" type="ORF">PPSIR1_21179</name>
</gene>
<sequence>MVRSADFIPLLEQAQRRAIVAVLRGHPRWTLGDLLEHIERSGPRASALRGLRLEELQGCRARSIPRSVDDLRRLEQARHVAGAEFDELVRAVLLEARAVSPGGWVSAGHVRERVGGPRWKLLGSFTRLVEAGLAERKGKTSSTRYRALDSGGAP</sequence>
<organism evidence="1 2">
    <name type="scientific">Plesiocystis pacifica SIR-1</name>
    <dbReference type="NCBI Taxonomy" id="391625"/>
    <lineage>
        <taxon>Bacteria</taxon>
        <taxon>Pseudomonadati</taxon>
        <taxon>Myxococcota</taxon>
        <taxon>Polyangia</taxon>
        <taxon>Nannocystales</taxon>
        <taxon>Nannocystaceae</taxon>
        <taxon>Plesiocystis</taxon>
    </lineage>
</organism>
<dbReference type="AlphaFoldDB" id="A6G3H5"/>
<dbReference type="EMBL" id="ABCS01000018">
    <property type="protein sequence ID" value="EDM79582.1"/>
    <property type="molecule type" value="Genomic_DNA"/>
</dbReference>